<dbReference type="Gene3D" id="3.20.20.300">
    <property type="entry name" value="Glycoside hydrolase, family 3, N-terminal domain"/>
    <property type="match status" value="1"/>
</dbReference>
<evidence type="ECO:0000256" key="2">
    <source>
        <dbReference type="ARBA" id="ARBA00022729"/>
    </source>
</evidence>
<keyword evidence="7" id="KW-1185">Reference proteome</keyword>
<dbReference type="PANTHER" id="PTHR42721:SF3">
    <property type="entry name" value="BETA-D-XYLOSIDASE 5-RELATED"/>
    <property type="match status" value="1"/>
</dbReference>
<sequence length="813" mass="87020">MYRRFSFSHRCPQRSSFCRGRKGIGDETGGHGGILSPPCLLLPGIVDDGGTGSAPARAGAAPYACDASDPATRSYGFCRRTLPIEKRVEDLVSRLTLPEKISQLGNAAAGVTRLGIPAFQWWSESLHGVSNAGRGIRFEGALTAATSFPQVILTAATFNPLLWYRIGQAVGTEVRAFYNAGQAEGLALWSPNINIFRDPRWGRGQETPGEDPLTAGKYAVAYVRGLQGDSFHGGSLRGELKASACCKHLTAYDLDHWKGFSRLSFDAKVSAQDLADTYQPPFRSCVMEGQASGIMCSYNLVNGVPTCADYDLLTRTARGSWGFNGYITSDCDAVAAIYENHRYAGSPPEAVADALRAGMDVNCGAYMQNYTEEALRLGKIVEGDINRALRNLFSVRMRLGLFNGNPKSLAFGNLGPSQVCTQEHQDLALEAARDGIVLLKNADHLLPLSKSKVASIAIMGPNSNNAWRMLGDYAGPPCTSITPLLALKSYVSETHYLPGCESAACPSAAIDEAVKLAGAVDQVVLFMGLDQEQESEDLDRVDLVLPGMQRSLITSVAKAARRPVILVLLCGGPVDVSFVKTDPTVGAIIWAGYPGQAGGTAIAEVLFGDHNPGGRLPVSWYPQEFTVVPMTDMRMRPDPATGYPGRTYRFYTGEVVFPFGYGLSYSSYSYRFVAVADRLLPSDEATAVGGGAEEEGASSDGDAVDVADMSSESCERLKFSAVVGVRNTGETAGRHSVLLFVRRSKPPAGGGGKQLVDFTSVRLSAGEDANLTFVVNPCEHLSRAALDGSKVLDGGSYSLVVGDEEHPIKLHPW</sequence>
<keyword evidence="2" id="KW-0732">Signal</keyword>
<evidence type="ECO:0000259" key="5">
    <source>
        <dbReference type="SMART" id="SM01217"/>
    </source>
</evidence>
<dbReference type="Pfam" id="PF14310">
    <property type="entry name" value="Fn3-like"/>
    <property type="match status" value="1"/>
</dbReference>
<dbReference type="SUPFAM" id="SSF51445">
    <property type="entry name" value="(Trans)glycosidases"/>
    <property type="match status" value="1"/>
</dbReference>
<comment type="caution">
    <text evidence="6">The sequence shown here is derived from an EMBL/GenBank/DDBJ whole genome shotgun (WGS) entry which is preliminary data.</text>
</comment>
<dbReference type="InterPro" id="IPR017853">
    <property type="entry name" value="GH"/>
</dbReference>
<dbReference type="SUPFAM" id="SSF52279">
    <property type="entry name" value="Beta-D-glucan exohydrolase, C-terminal domain"/>
    <property type="match status" value="1"/>
</dbReference>
<proteinExistence type="inferred from homology"/>
<dbReference type="InterPro" id="IPR001764">
    <property type="entry name" value="Glyco_hydro_3_N"/>
</dbReference>
<dbReference type="InterPro" id="IPR036962">
    <property type="entry name" value="Glyco_hydro_3_N_sf"/>
</dbReference>
<protein>
    <recommendedName>
        <fullName evidence="5">Fibronectin type III-like domain-containing protein</fullName>
    </recommendedName>
</protein>
<organism evidence="6 7">
    <name type="scientific">Spirodela intermedia</name>
    <name type="common">Intermediate duckweed</name>
    <dbReference type="NCBI Taxonomy" id="51605"/>
    <lineage>
        <taxon>Eukaryota</taxon>
        <taxon>Viridiplantae</taxon>
        <taxon>Streptophyta</taxon>
        <taxon>Embryophyta</taxon>
        <taxon>Tracheophyta</taxon>
        <taxon>Spermatophyta</taxon>
        <taxon>Magnoliopsida</taxon>
        <taxon>Liliopsida</taxon>
        <taxon>Araceae</taxon>
        <taxon>Lemnoideae</taxon>
        <taxon>Spirodela</taxon>
    </lineage>
</organism>
<dbReference type="Proteomes" id="UP001189122">
    <property type="component" value="Unassembled WGS sequence"/>
</dbReference>
<dbReference type="InterPro" id="IPR036881">
    <property type="entry name" value="Glyco_hydro_3_C_sf"/>
</dbReference>
<evidence type="ECO:0000256" key="3">
    <source>
        <dbReference type="ARBA" id="ARBA00022801"/>
    </source>
</evidence>
<evidence type="ECO:0000313" key="7">
    <source>
        <dbReference type="Proteomes" id="UP001189122"/>
    </source>
</evidence>
<keyword evidence="3" id="KW-0378">Hydrolase</keyword>
<dbReference type="InterPro" id="IPR044993">
    <property type="entry name" value="BXL"/>
</dbReference>
<dbReference type="PRINTS" id="PR00133">
    <property type="entry name" value="GLHYDRLASE3"/>
</dbReference>
<comment type="similarity">
    <text evidence="1">Belongs to the glycosyl hydrolase 3 family.</text>
</comment>
<dbReference type="Gene3D" id="2.60.40.10">
    <property type="entry name" value="Immunoglobulins"/>
    <property type="match status" value="1"/>
</dbReference>
<dbReference type="EMBL" id="CACRZD030000167">
    <property type="protein sequence ID" value="CAA6674875.1"/>
    <property type="molecule type" value="Genomic_DNA"/>
</dbReference>
<dbReference type="PANTHER" id="PTHR42721">
    <property type="entry name" value="SUGAR HYDROLASE-RELATED"/>
    <property type="match status" value="1"/>
</dbReference>
<dbReference type="Gene3D" id="3.40.50.1700">
    <property type="entry name" value="Glycoside hydrolase family 3 C-terminal domain"/>
    <property type="match status" value="1"/>
</dbReference>
<dbReference type="Pfam" id="PF00933">
    <property type="entry name" value="Glyco_hydro_3"/>
    <property type="match status" value="1"/>
</dbReference>
<keyword evidence="4" id="KW-0326">Glycosidase</keyword>
<accession>A0ABN7EB19</accession>
<dbReference type="InterPro" id="IPR002772">
    <property type="entry name" value="Glyco_hydro_3_C"/>
</dbReference>
<evidence type="ECO:0000313" key="6">
    <source>
        <dbReference type="EMBL" id="CAA6674875.1"/>
    </source>
</evidence>
<dbReference type="Pfam" id="PF01915">
    <property type="entry name" value="Glyco_hydro_3_C"/>
    <property type="match status" value="1"/>
</dbReference>
<evidence type="ECO:0000256" key="4">
    <source>
        <dbReference type="ARBA" id="ARBA00023295"/>
    </source>
</evidence>
<gene>
    <name evidence="6" type="ORF">SI7747_UN021233</name>
</gene>
<dbReference type="InterPro" id="IPR026891">
    <property type="entry name" value="Fn3-like"/>
</dbReference>
<dbReference type="SMART" id="SM01217">
    <property type="entry name" value="Fn3_like"/>
    <property type="match status" value="1"/>
</dbReference>
<dbReference type="InterPro" id="IPR013783">
    <property type="entry name" value="Ig-like_fold"/>
</dbReference>
<name>A0ABN7EB19_SPIIN</name>
<reference evidence="7" key="1">
    <citation type="journal article" date="2020" name="Sci. Rep.">
        <title>Chromosome-scale genome assembly for the duckweed Spirodela intermedia, integrating cytogenetic maps, PacBio and Oxford Nanopore libraries.</title>
        <authorList>
            <person name="Hoang P.T.N."/>
            <person name="Fiebig A."/>
            <person name="Novak P."/>
            <person name="Macas J."/>
            <person name="Cao H.X."/>
            <person name="Stepanenko A."/>
            <person name="Chen G."/>
            <person name="Borisjuk N."/>
            <person name="Scholz U."/>
            <person name="Schubert I."/>
        </authorList>
    </citation>
    <scope>NUCLEOTIDE SEQUENCE [LARGE SCALE GENOMIC DNA]</scope>
</reference>
<feature type="domain" description="Fibronectin type III-like" evidence="5">
    <location>
        <begin position="735"/>
        <end position="805"/>
    </location>
</feature>
<evidence type="ECO:0000256" key="1">
    <source>
        <dbReference type="ARBA" id="ARBA00005336"/>
    </source>
</evidence>